<accession>A0AAN7HM95</accession>
<comment type="caution">
    <text evidence="2">The sequence shown here is derived from an EMBL/GenBank/DDBJ whole genome shotgun (WGS) entry which is preliminary data.</text>
</comment>
<evidence type="ECO:0000313" key="3">
    <source>
        <dbReference type="Proteomes" id="UP001303647"/>
    </source>
</evidence>
<dbReference type="EMBL" id="MU857675">
    <property type="protein sequence ID" value="KAK4246378.1"/>
    <property type="molecule type" value="Genomic_DNA"/>
</dbReference>
<name>A0AAN7HM95_9PEZI</name>
<gene>
    <name evidence="2" type="ORF">C7999DRAFT_33181</name>
</gene>
<dbReference type="AlphaFoldDB" id="A0AAN7HM95"/>
<protein>
    <submittedName>
        <fullName evidence="2">Uncharacterized protein</fullName>
    </submittedName>
</protein>
<proteinExistence type="predicted"/>
<feature type="compositionally biased region" description="Basic and acidic residues" evidence="1">
    <location>
        <begin position="48"/>
        <end position="60"/>
    </location>
</feature>
<feature type="region of interest" description="Disordered" evidence="1">
    <location>
        <begin position="1"/>
        <end position="21"/>
    </location>
</feature>
<sequence length="70" mass="7745">MPAQTQTQRDGDAASVATTSSLSSRLTLLKDKFHHESAFAAASKSSKNNKEREDRERNESALRNQIRIGV</sequence>
<reference evidence="2" key="2">
    <citation type="submission" date="2023-05" db="EMBL/GenBank/DDBJ databases">
        <authorList>
            <consortium name="Lawrence Berkeley National Laboratory"/>
            <person name="Steindorff A."/>
            <person name="Hensen N."/>
            <person name="Bonometti L."/>
            <person name="Westerberg I."/>
            <person name="Brannstrom I.O."/>
            <person name="Guillou S."/>
            <person name="Cros-Aarteil S."/>
            <person name="Calhoun S."/>
            <person name="Haridas S."/>
            <person name="Kuo A."/>
            <person name="Mondo S."/>
            <person name="Pangilinan J."/>
            <person name="Riley R."/>
            <person name="Labutti K."/>
            <person name="Andreopoulos B."/>
            <person name="Lipzen A."/>
            <person name="Chen C."/>
            <person name="Yanf M."/>
            <person name="Daum C."/>
            <person name="Ng V."/>
            <person name="Clum A."/>
            <person name="Ohm R."/>
            <person name="Martin F."/>
            <person name="Silar P."/>
            <person name="Natvig D."/>
            <person name="Lalanne C."/>
            <person name="Gautier V."/>
            <person name="Ament-Velasquez S.L."/>
            <person name="Kruys A."/>
            <person name="Hutchinson M.I."/>
            <person name="Powell A.J."/>
            <person name="Barry K."/>
            <person name="Miller A.N."/>
            <person name="Grigoriev I.V."/>
            <person name="Debuchy R."/>
            <person name="Gladieux P."/>
            <person name="Thoren M.H."/>
            <person name="Johannesson H."/>
        </authorList>
    </citation>
    <scope>NUCLEOTIDE SEQUENCE</scope>
    <source>
        <strain evidence="2">CBS 359.72</strain>
    </source>
</reference>
<dbReference type="Proteomes" id="UP001303647">
    <property type="component" value="Unassembled WGS sequence"/>
</dbReference>
<reference evidence="2" key="1">
    <citation type="journal article" date="2023" name="Mol. Phylogenet. Evol.">
        <title>Genome-scale phylogeny and comparative genomics of the fungal order Sordariales.</title>
        <authorList>
            <person name="Hensen N."/>
            <person name="Bonometti L."/>
            <person name="Westerberg I."/>
            <person name="Brannstrom I.O."/>
            <person name="Guillou S."/>
            <person name="Cros-Aarteil S."/>
            <person name="Calhoun S."/>
            <person name="Haridas S."/>
            <person name="Kuo A."/>
            <person name="Mondo S."/>
            <person name="Pangilinan J."/>
            <person name="Riley R."/>
            <person name="LaButti K."/>
            <person name="Andreopoulos B."/>
            <person name="Lipzen A."/>
            <person name="Chen C."/>
            <person name="Yan M."/>
            <person name="Daum C."/>
            <person name="Ng V."/>
            <person name="Clum A."/>
            <person name="Steindorff A."/>
            <person name="Ohm R.A."/>
            <person name="Martin F."/>
            <person name="Silar P."/>
            <person name="Natvig D.O."/>
            <person name="Lalanne C."/>
            <person name="Gautier V."/>
            <person name="Ament-Velasquez S.L."/>
            <person name="Kruys A."/>
            <person name="Hutchinson M.I."/>
            <person name="Powell A.J."/>
            <person name="Barry K."/>
            <person name="Miller A.N."/>
            <person name="Grigoriev I.V."/>
            <person name="Debuchy R."/>
            <person name="Gladieux P."/>
            <person name="Hiltunen Thoren M."/>
            <person name="Johannesson H."/>
        </authorList>
    </citation>
    <scope>NUCLEOTIDE SEQUENCE</scope>
    <source>
        <strain evidence="2">CBS 359.72</strain>
    </source>
</reference>
<evidence type="ECO:0000313" key="2">
    <source>
        <dbReference type="EMBL" id="KAK4246378.1"/>
    </source>
</evidence>
<feature type="region of interest" description="Disordered" evidence="1">
    <location>
        <begin position="39"/>
        <end position="70"/>
    </location>
</feature>
<keyword evidence="3" id="KW-1185">Reference proteome</keyword>
<evidence type="ECO:0000256" key="1">
    <source>
        <dbReference type="SAM" id="MobiDB-lite"/>
    </source>
</evidence>
<organism evidence="2 3">
    <name type="scientific">Corynascus novoguineensis</name>
    <dbReference type="NCBI Taxonomy" id="1126955"/>
    <lineage>
        <taxon>Eukaryota</taxon>
        <taxon>Fungi</taxon>
        <taxon>Dikarya</taxon>
        <taxon>Ascomycota</taxon>
        <taxon>Pezizomycotina</taxon>
        <taxon>Sordariomycetes</taxon>
        <taxon>Sordariomycetidae</taxon>
        <taxon>Sordariales</taxon>
        <taxon>Chaetomiaceae</taxon>
        <taxon>Corynascus</taxon>
    </lineage>
</organism>